<keyword evidence="1" id="KW-0472">Membrane</keyword>
<dbReference type="Proteomes" id="UP001143307">
    <property type="component" value="Unassembled WGS sequence"/>
</dbReference>
<feature type="transmembrane region" description="Helical" evidence="1">
    <location>
        <begin position="6"/>
        <end position="26"/>
    </location>
</feature>
<feature type="transmembrane region" description="Helical" evidence="1">
    <location>
        <begin position="229"/>
        <end position="248"/>
    </location>
</feature>
<evidence type="ECO:0000313" key="2">
    <source>
        <dbReference type="EMBL" id="MCX2975575.1"/>
    </source>
</evidence>
<feature type="transmembrane region" description="Helical" evidence="1">
    <location>
        <begin position="322"/>
        <end position="342"/>
    </location>
</feature>
<evidence type="ECO:0000256" key="1">
    <source>
        <dbReference type="SAM" id="Phobius"/>
    </source>
</evidence>
<keyword evidence="1" id="KW-0812">Transmembrane</keyword>
<keyword evidence="3" id="KW-1185">Reference proteome</keyword>
<keyword evidence="1" id="KW-1133">Transmembrane helix</keyword>
<feature type="transmembrane region" description="Helical" evidence="1">
    <location>
        <begin position="283"/>
        <end position="310"/>
    </location>
</feature>
<organism evidence="2 3">
    <name type="scientific">Candidatus Seongchinamella marina</name>
    <dbReference type="NCBI Taxonomy" id="2518990"/>
    <lineage>
        <taxon>Bacteria</taxon>
        <taxon>Pseudomonadati</taxon>
        <taxon>Pseudomonadota</taxon>
        <taxon>Gammaproteobacteria</taxon>
        <taxon>Cellvibrionales</taxon>
        <taxon>Halieaceae</taxon>
        <taxon>Seongchinamella</taxon>
    </lineage>
</organism>
<comment type="caution">
    <text evidence="2">The sequence shown here is derived from an EMBL/GenBank/DDBJ whole genome shotgun (WGS) entry which is preliminary data.</text>
</comment>
<gene>
    <name evidence="2" type="ORF">EYC87_18495</name>
</gene>
<feature type="transmembrane region" description="Helical" evidence="1">
    <location>
        <begin position="106"/>
        <end position="127"/>
    </location>
</feature>
<feature type="transmembrane region" description="Helical" evidence="1">
    <location>
        <begin position="38"/>
        <end position="59"/>
    </location>
</feature>
<evidence type="ECO:0008006" key="4">
    <source>
        <dbReference type="Google" id="ProtNLM"/>
    </source>
</evidence>
<evidence type="ECO:0000313" key="3">
    <source>
        <dbReference type="Proteomes" id="UP001143307"/>
    </source>
</evidence>
<accession>A0ABT3T130</accession>
<reference evidence="2" key="1">
    <citation type="submission" date="2019-02" db="EMBL/GenBank/DDBJ databases">
        <authorList>
            <person name="Li S.-H."/>
        </authorList>
    </citation>
    <scope>NUCLEOTIDE SEQUENCE</scope>
    <source>
        <strain evidence="2">IMCC8485</strain>
    </source>
</reference>
<sequence>MDTWFSAIIALFLPWLAGSAWTYWLLSRSSRWHPAAIIGHGYLLGLVATTMIMRGFHWAGLHQSFWGASLCLVFLTFAALGLLYLKPARARFRTEELALPVWQKAVIALLLGLIALRYATIFQELILRPLFPWDAWMNWAPKAIVWFHYSDLMPFRSQAEWLAAPADALVHLEGAKNAWKYPVAVPLVQLWGMLAVGTSQSTLPYLPWGIIAICLVAIMYGHLRLRGMPPLAACLAAYIIANLPFINVHSALSGYADLWVAVYFSAAVLLLHEWQSSRKHGVMLLSCMLAIMCAMLKIPGLLMTGIWLLALVTCQIDFSRRWVLIAVAVSAAIVSMSLTIGVELPNLFTLSWEEIETPYIGTYALKFNDVFFPVFDTTLIMINWNFLFYAVPLLLMLVVPSVRKKIFSTGISPPTIALLLTLTFLSIVYFFTERYKFAVDYTQINRALLYAVPLTIYCFFNLIYLASGSRENPARSVT</sequence>
<feature type="transmembrane region" description="Helical" evidence="1">
    <location>
        <begin position="379"/>
        <end position="399"/>
    </location>
</feature>
<protein>
    <recommendedName>
        <fullName evidence="4">Glycosyltransferase RgtA/B/C/D-like domain-containing protein</fullName>
    </recommendedName>
</protein>
<feature type="transmembrane region" description="Helical" evidence="1">
    <location>
        <begin position="411"/>
        <end position="432"/>
    </location>
</feature>
<feature type="transmembrane region" description="Helical" evidence="1">
    <location>
        <begin position="447"/>
        <end position="466"/>
    </location>
</feature>
<name>A0ABT3T130_9GAMM</name>
<feature type="transmembrane region" description="Helical" evidence="1">
    <location>
        <begin position="205"/>
        <end position="223"/>
    </location>
</feature>
<dbReference type="RefSeq" id="WP_279254208.1">
    <property type="nucleotide sequence ID" value="NZ_SHNP01000009.1"/>
</dbReference>
<proteinExistence type="predicted"/>
<feature type="transmembrane region" description="Helical" evidence="1">
    <location>
        <begin position="65"/>
        <end position="85"/>
    </location>
</feature>
<dbReference type="EMBL" id="SHNP01000009">
    <property type="protein sequence ID" value="MCX2975575.1"/>
    <property type="molecule type" value="Genomic_DNA"/>
</dbReference>